<feature type="compositionally biased region" description="Basic and acidic residues" evidence="13">
    <location>
        <begin position="491"/>
        <end position="502"/>
    </location>
</feature>
<feature type="transmembrane region" description="Helical" evidence="14">
    <location>
        <begin position="171"/>
        <end position="196"/>
    </location>
</feature>
<evidence type="ECO:0000256" key="8">
    <source>
        <dbReference type="ARBA" id="ARBA00023136"/>
    </source>
</evidence>
<evidence type="ECO:0000313" key="18">
    <source>
        <dbReference type="Proteomes" id="UP001165082"/>
    </source>
</evidence>
<evidence type="ECO:0000256" key="13">
    <source>
        <dbReference type="SAM" id="MobiDB-lite"/>
    </source>
</evidence>
<dbReference type="GO" id="GO:0005891">
    <property type="term" value="C:voltage-gated calcium channel complex"/>
    <property type="evidence" value="ECO:0007669"/>
    <property type="project" value="InterPro"/>
</dbReference>
<feature type="transmembrane region" description="Helical" evidence="14">
    <location>
        <begin position="1306"/>
        <end position="1324"/>
    </location>
</feature>
<keyword evidence="10" id="KW-0407">Ion channel</keyword>
<dbReference type="Pfam" id="PF00520">
    <property type="entry name" value="Ion_trans"/>
    <property type="match status" value="4"/>
</dbReference>
<feature type="transmembrane region" description="Helical" evidence="14">
    <location>
        <begin position="607"/>
        <end position="625"/>
    </location>
</feature>
<dbReference type="Proteomes" id="UP001165082">
    <property type="component" value="Unassembled WGS sequence"/>
</dbReference>
<dbReference type="InterPro" id="IPR031649">
    <property type="entry name" value="GPHH_dom"/>
</dbReference>
<keyword evidence="5 12" id="KW-0851">Voltage-gated channel</keyword>
<feature type="region of interest" description="Disordered" evidence="13">
    <location>
        <begin position="491"/>
        <end position="528"/>
    </location>
</feature>
<evidence type="ECO:0000256" key="5">
    <source>
        <dbReference type="ARBA" id="ARBA00022882"/>
    </source>
</evidence>
<reference evidence="17" key="1">
    <citation type="submission" date="2022-07" db="EMBL/GenBank/DDBJ databases">
        <title>Genome analysis of Parmales, a sister group of diatoms, reveals the evolutionary specialization of diatoms from phago-mixotrophs to photoautotrophs.</title>
        <authorList>
            <person name="Ban H."/>
            <person name="Sato S."/>
            <person name="Yoshikawa S."/>
            <person name="Kazumasa Y."/>
            <person name="Nakamura Y."/>
            <person name="Ichinomiya M."/>
            <person name="Saitoh K."/>
            <person name="Sato N."/>
            <person name="Blanc-Mathieu R."/>
            <person name="Endo H."/>
            <person name="Kuwata A."/>
            <person name="Ogata H."/>
        </authorList>
    </citation>
    <scope>NUCLEOTIDE SEQUENCE</scope>
</reference>
<keyword evidence="3 14" id="KW-0812">Transmembrane</keyword>
<feature type="transmembrane region" description="Helical" evidence="14">
    <location>
        <begin position="1371"/>
        <end position="1398"/>
    </location>
</feature>
<dbReference type="GO" id="GO:0005248">
    <property type="term" value="F:voltage-gated sodium channel activity"/>
    <property type="evidence" value="ECO:0007669"/>
    <property type="project" value="TreeGrafter"/>
</dbReference>
<keyword evidence="11" id="KW-0479">Metal-binding</keyword>
<feature type="transmembrane region" description="Helical" evidence="14">
    <location>
        <begin position="577"/>
        <end position="595"/>
    </location>
</feature>
<evidence type="ECO:0000256" key="2">
    <source>
        <dbReference type="ARBA" id="ARBA00022448"/>
    </source>
</evidence>
<feature type="binding site" evidence="11">
    <location>
        <position position="442"/>
    </location>
    <ligand>
        <name>Ca(2+)</name>
        <dbReference type="ChEBI" id="CHEBI:29108"/>
    </ligand>
</feature>
<proteinExistence type="inferred from homology"/>
<keyword evidence="7" id="KW-0406">Ion transport</keyword>
<keyword evidence="12" id="KW-0107">Calcium channel</keyword>
<dbReference type="Gene3D" id="1.10.238.10">
    <property type="entry name" value="EF-hand"/>
    <property type="match status" value="1"/>
</dbReference>
<evidence type="ECO:0000313" key="17">
    <source>
        <dbReference type="EMBL" id="GMH60361.1"/>
    </source>
</evidence>
<feature type="transmembrane region" description="Helical" evidence="14">
    <location>
        <begin position="924"/>
        <end position="945"/>
    </location>
</feature>
<dbReference type="SUPFAM" id="SSF81324">
    <property type="entry name" value="Voltage-gated potassium channels"/>
    <property type="match status" value="4"/>
</dbReference>
<dbReference type="PRINTS" id="PR00167">
    <property type="entry name" value="CACHANNEL"/>
</dbReference>
<organism evidence="17 18">
    <name type="scientific">Triparma retinervis</name>
    <dbReference type="NCBI Taxonomy" id="2557542"/>
    <lineage>
        <taxon>Eukaryota</taxon>
        <taxon>Sar</taxon>
        <taxon>Stramenopiles</taxon>
        <taxon>Ochrophyta</taxon>
        <taxon>Bolidophyceae</taxon>
        <taxon>Parmales</taxon>
        <taxon>Triparmaceae</taxon>
        <taxon>Triparma</taxon>
    </lineage>
</organism>
<evidence type="ECO:0000259" key="16">
    <source>
        <dbReference type="Pfam" id="PF16905"/>
    </source>
</evidence>
<feature type="transmembrane region" description="Helical" evidence="14">
    <location>
        <begin position="139"/>
        <end position="159"/>
    </location>
</feature>
<feature type="domain" description="Ion transport" evidence="15">
    <location>
        <begin position="884"/>
        <end position="1253"/>
    </location>
</feature>
<feature type="domain" description="Ion transport" evidence="15">
    <location>
        <begin position="81"/>
        <end position="494"/>
    </location>
</feature>
<feature type="transmembrane region" description="Helical" evidence="14">
    <location>
        <begin position="1336"/>
        <end position="1359"/>
    </location>
</feature>
<dbReference type="EMBL" id="BRXZ01002357">
    <property type="protein sequence ID" value="GMH60361.1"/>
    <property type="molecule type" value="Genomic_DNA"/>
</dbReference>
<comment type="similarity">
    <text evidence="12">Belongs to the calcium channel alpha-1 subunit (TC 1.A.1.11) family.</text>
</comment>
<keyword evidence="12" id="KW-0109">Calcium transport</keyword>
<keyword evidence="9" id="KW-0325">Glycoprotein</keyword>
<feature type="transmembrane region" description="Helical" evidence="14">
    <location>
        <begin position="458"/>
        <end position="483"/>
    </location>
</feature>
<feature type="region of interest" description="Disordered" evidence="13">
    <location>
        <begin position="825"/>
        <end position="846"/>
    </location>
</feature>
<dbReference type="OrthoDB" id="431720at2759"/>
<comment type="subcellular location">
    <subcellularLocation>
        <location evidence="1 12">Membrane</location>
        <topology evidence="1 12">Multi-pass membrane protein</topology>
    </subcellularLocation>
</comment>
<comment type="caution">
    <text evidence="17">The sequence shown here is derived from an EMBL/GenBank/DDBJ whole genome shotgun (WGS) entry which is preliminary data.</text>
</comment>
<protein>
    <submittedName>
        <fullName evidence="17">Uncharacterized protein</fullName>
    </submittedName>
</protein>
<evidence type="ECO:0000259" key="15">
    <source>
        <dbReference type="Pfam" id="PF00520"/>
    </source>
</evidence>
<dbReference type="InterPro" id="IPR005821">
    <property type="entry name" value="Ion_trans_dom"/>
</dbReference>
<feature type="transmembrane region" description="Helical" evidence="14">
    <location>
        <begin position="886"/>
        <end position="904"/>
    </location>
</feature>
<keyword evidence="6 14" id="KW-1133">Transmembrane helix</keyword>
<dbReference type="PANTHER" id="PTHR10037:SF62">
    <property type="entry name" value="SODIUM CHANNEL PROTEIN 60E"/>
    <property type="match status" value="1"/>
</dbReference>
<dbReference type="InterPro" id="IPR027359">
    <property type="entry name" value="Volt_channel_dom_sf"/>
</dbReference>
<feature type="transmembrane region" description="Helical" evidence="14">
    <location>
        <begin position="1545"/>
        <end position="1569"/>
    </location>
</feature>
<feature type="transmembrane region" description="Helical" evidence="14">
    <location>
        <begin position="1218"/>
        <end position="1243"/>
    </location>
</feature>
<evidence type="ECO:0000256" key="4">
    <source>
        <dbReference type="ARBA" id="ARBA00022737"/>
    </source>
</evidence>
<gene>
    <name evidence="17" type="ORF">TrRE_jg11189</name>
</gene>
<dbReference type="GO" id="GO:0001518">
    <property type="term" value="C:voltage-gated sodium channel complex"/>
    <property type="evidence" value="ECO:0007669"/>
    <property type="project" value="TreeGrafter"/>
</dbReference>
<keyword evidence="4" id="KW-0677">Repeat</keyword>
<dbReference type="Gene3D" id="1.10.287.70">
    <property type="match status" value="5"/>
</dbReference>
<dbReference type="GO" id="GO:0005245">
    <property type="term" value="F:voltage-gated calcium channel activity"/>
    <property type="evidence" value="ECO:0007669"/>
    <property type="project" value="InterPro"/>
</dbReference>
<feature type="compositionally biased region" description="Basic and acidic residues" evidence="13">
    <location>
        <begin position="513"/>
        <end position="523"/>
    </location>
</feature>
<feature type="transmembrane region" description="Helical" evidence="14">
    <location>
        <begin position="957"/>
        <end position="978"/>
    </location>
</feature>
<evidence type="ECO:0000256" key="3">
    <source>
        <dbReference type="ARBA" id="ARBA00022692"/>
    </source>
</evidence>
<feature type="transmembrane region" description="Helical" evidence="14">
    <location>
        <begin position="771"/>
        <end position="795"/>
    </location>
</feature>
<dbReference type="Gene3D" id="1.20.120.350">
    <property type="entry name" value="Voltage-gated potassium channels. Chain C"/>
    <property type="match status" value="4"/>
</dbReference>
<dbReference type="Pfam" id="PF16905">
    <property type="entry name" value="GPHH"/>
    <property type="match status" value="1"/>
</dbReference>
<keyword evidence="2" id="KW-0813">Transport</keyword>
<dbReference type="GO" id="GO:0046872">
    <property type="term" value="F:metal ion binding"/>
    <property type="evidence" value="ECO:0007669"/>
    <property type="project" value="UniProtKB-KW"/>
</dbReference>
<evidence type="ECO:0000256" key="12">
    <source>
        <dbReference type="RuleBase" id="RU003808"/>
    </source>
</evidence>
<evidence type="ECO:0000256" key="7">
    <source>
        <dbReference type="ARBA" id="ARBA00023065"/>
    </source>
</evidence>
<feature type="compositionally biased region" description="Acidic residues" evidence="13">
    <location>
        <begin position="503"/>
        <end position="512"/>
    </location>
</feature>
<accession>A0A9W6ZXS4</accession>
<dbReference type="InterPro" id="IPR002077">
    <property type="entry name" value="VDCCAlpha1"/>
</dbReference>
<feature type="transmembrane region" description="Helical" evidence="14">
    <location>
        <begin position="668"/>
        <end position="693"/>
    </location>
</feature>
<feature type="region of interest" description="Disordered" evidence="13">
    <location>
        <begin position="1"/>
        <end position="30"/>
    </location>
</feature>
<dbReference type="InterPro" id="IPR043203">
    <property type="entry name" value="VGCC_Ca_Na"/>
</dbReference>
<dbReference type="PANTHER" id="PTHR10037">
    <property type="entry name" value="VOLTAGE-GATED CATION CHANNEL CALCIUM AND SODIUM"/>
    <property type="match status" value="1"/>
</dbReference>
<evidence type="ECO:0000256" key="1">
    <source>
        <dbReference type="ARBA" id="ARBA00004141"/>
    </source>
</evidence>
<feature type="binding site" evidence="11">
    <location>
        <position position="1192"/>
    </location>
    <ligand>
        <name>Ca(2+)</name>
        <dbReference type="ChEBI" id="CHEBI:29108"/>
    </ligand>
</feature>
<feature type="domain" description="Ion transport" evidence="15">
    <location>
        <begin position="1300"/>
        <end position="1578"/>
    </location>
</feature>
<keyword evidence="11 12" id="KW-0106">Calcium</keyword>
<feature type="domain" description="Ion transport" evidence="15">
    <location>
        <begin position="543"/>
        <end position="805"/>
    </location>
</feature>
<feature type="transmembrane region" description="Helical" evidence="14">
    <location>
        <begin position="85"/>
        <end position="106"/>
    </location>
</feature>
<dbReference type="FunFam" id="1.20.120.350:FF:000009">
    <property type="entry name" value="Voltage-dependent T-type calcium channel subunit alpha"/>
    <property type="match status" value="1"/>
</dbReference>
<feature type="transmembrane region" description="Helical" evidence="14">
    <location>
        <begin position="1419"/>
        <end position="1444"/>
    </location>
</feature>
<evidence type="ECO:0000256" key="9">
    <source>
        <dbReference type="ARBA" id="ARBA00023180"/>
    </source>
</evidence>
<name>A0A9W6ZXS4_9STRA</name>
<feature type="compositionally biased region" description="Basic and acidic residues" evidence="13">
    <location>
        <begin position="1"/>
        <end position="10"/>
    </location>
</feature>
<feature type="domain" description="Voltage-dependent L-type calcium channel IQ-associated" evidence="16">
    <location>
        <begin position="1590"/>
        <end position="1641"/>
    </location>
</feature>
<feature type="transmembrane region" description="Helical" evidence="14">
    <location>
        <begin position="216"/>
        <end position="245"/>
    </location>
</feature>
<evidence type="ECO:0000256" key="14">
    <source>
        <dbReference type="SAM" id="Phobius"/>
    </source>
</evidence>
<keyword evidence="18" id="KW-1185">Reference proteome</keyword>
<sequence length="1715" mass="191895">MAHPEEHREAQLSSPKIAELSQRASSRKGQEALKALREKYKRSEYNFKVRGKEYEFAETSLQCFSSKNPVRLFFVHLMLHWSFDYIILLAIGINSILLAITDFSVIRLDVPESDPGYGLPDTRSEMSSRNFLQESLDKVFSIIFLVECIVKLVALGFITHEKSYLRDSWNVLDFIIVLTSTVALLPFGGSLNVSAIRTFRVLRPLKTLSALPGLQLIVKSLLASIPALSSVIVLIMFVFTIFGILGNQLFVGVTHNRCRLTPYPVTLDYRLDVHGMLPLNGSSFQCVQDFAGKKGRSTNFDEIDGDIDKEDSPWYDGRDCYWPLAEDMRTCTLEGGSGAHVCVNGPEATAANISESYWSWCGSNYDAWGNMRFNGMINVTMPAGIPNAEGTEEVDEESWVSFMGKNAFVQMPTFNGDKNFGMTTFDDFPRAFVSIFQSITMEGWVDIMYILSDAKGKLLASVFFGILIIFGSFFVLNLLLAVLEENYATGKEEQEAEKKEKAEDDESDDDESSVVKKEKHAGDGEDEEYPTFIEPLKNIADNNTFQIFVTAMIVVNTVVLACETYPMPTSRDSTLELINFVLTLVFAVEMVVKLGGYGPRGYLSDQMNVFDGLIVFISLVELIVMPPDFLSSTTSSSAVDIGGISALRSFRLFRIFKLAREWVSMRIILAKIILTAIEISNFSVLLALFMYIYSLMGMQFFANKLKFDDDSNPIPIGSPHPQTGEDWLSIEPERHNFDDFHNAFVTIFQILSGENWNAVMYDGWRATSGLAVIYFISLIVFGMFIVMTLFLAILLNNFGTDDEEEEEEEQLDEEGQKALEQALTETARREKKKGSPAAHTLPKKKSKIKNANVEPSYYPIEGSSLMIFGPENLLRTKVTAAVAHPYFDQVVLVLIIISSITLAIDDPLGDPNGSQATVLKALDLLFTVLFILEMALKIISMGFVFQPRSYLRDGWNILDFVVVCISILLLFSSGNASLAGLRSLRAFRAFRPLRMINRAPGLKLIVNAMFASIPDVCNVGAVCILFFLIFSIVGVTLLKGQLRSCQGEHFRANIEGHAFVFPDQFSGYLHSPYLWTEDDKNLTAYFGVNSTLFPSGVVPECTTGGACCVPASAQQGGKYDGQVFGSPDEELESWHRVPPSKWSTEVPSSMDVCECLGGTWDIVGCDDDGCLNQIFDHVGTSMLAFFEISSTEGWVDLMYAAQDSRGIGMQPERDANKYISVFFVIFMLIGCYLVMNLFVGVIIDHFNEMRKEAEGDLTYLTEEQQAWVKTQQIAIRMKPKKKIFKPGDPFGDFCHGIVLHKTFESFIMTAIVLNTVIMMLSSFGDSTSWKTFLEGANLFFAVLFTIEMVMKLAAMHYLYFDDSWNRFDFTIVMGTLIGFVAKAASSGGGGASSITTVIRTFRIGRIFRLVNGAESLNQLFNTLLLTIPGLVNIGMLLMLLYFIFSVMAVQLFATVGFNNNYNEDANFRDFWTAFMTLLRFSTGENWNGFMHDLKNGPGEGCKTGEEIVYDETVCGFASRDLPTCNAAFYGTEISTDVGGCGNPVAVVYLVIFQLLVGYVFLNLFIGIILEGFDTADETKRSIKPEDFEKFSNHWAEFDPTATFYISISKLNEFVQTLYAPWGFGDYVATDQEIRAKISELDLKTTKDGRVHFKDVLMGLSKEAVKTEFLIQKMVEHNIELDVIHRAKAPMFHKIERVTAEPGADFRIGHHYAAER</sequence>
<feature type="transmembrane region" description="Helical" evidence="14">
    <location>
        <begin position="545"/>
        <end position="565"/>
    </location>
</feature>
<keyword evidence="8 14" id="KW-0472">Membrane</keyword>
<evidence type="ECO:0000256" key="11">
    <source>
        <dbReference type="PIRSR" id="PIRSR602077-1"/>
    </source>
</evidence>
<evidence type="ECO:0000256" key="10">
    <source>
        <dbReference type="ARBA" id="ARBA00023303"/>
    </source>
</evidence>
<evidence type="ECO:0000256" key="6">
    <source>
        <dbReference type="ARBA" id="ARBA00022989"/>
    </source>
</evidence>
<feature type="transmembrane region" description="Helical" evidence="14">
    <location>
        <begin position="1019"/>
        <end position="1038"/>
    </location>
</feature>